<dbReference type="AlphaFoldDB" id="A0A8J8KB77"/>
<accession>A0A8J8KB77</accession>
<dbReference type="EMBL" id="JABURA010000001">
    <property type="protein sequence ID" value="NUB91030.1"/>
    <property type="molecule type" value="Genomic_DNA"/>
</dbReference>
<evidence type="ECO:0000313" key="2">
    <source>
        <dbReference type="Proteomes" id="UP000728647"/>
    </source>
</evidence>
<name>A0A8J8KB77_9EURY</name>
<proteinExistence type="predicted"/>
<dbReference type="Proteomes" id="UP000728647">
    <property type="component" value="Unassembled WGS sequence"/>
</dbReference>
<organism evidence="1 2">
    <name type="scientific">Haloterrigena gelatinilytica</name>
    <dbReference type="NCBI Taxonomy" id="2741724"/>
    <lineage>
        <taxon>Archaea</taxon>
        <taxon>Methanobacteriati</taxon>
        <taxon>Methanobacteriota</taxon>
        <taxon>Stenosarchaea group</taxon>
        <taxon>Halobacteria</taxon>
        <taxon>Halobacteriales</taxon>
        <taxon>Natrialbaceae</taxon>
        <taxon>Haloterrigena</taxon>
    </lineage>
</organism>
<dbReference type="RefSeq" id="WP_174701724.1">
    <property type="nucleotide sequence ID" value="NZ_JABURA010000001.1"/>
</dbReference>
<dbReference type="OrthoDB" id="291667at2157"/>
<protein>
    <submittedName>
        <fullName evidence="1">Uncharacterized protein</fullName>
    </submittedName>
</protein>
<reference evidence="1" key="1">
    <citation type="submission" date="2020-06" db="EMBL/GenBank/DDBJ databases">
        <title>Haloterrigena sp. nov., an extremely halophilic archaeon isolated from a saline sediment.</title>
        <authorList>
            <person name="Liu B.-B."/>
        </authorList>
    </citation>
    <scope>NUCLEOTIDE SEQUENCE</scope>
    <source>
        <strain evidence="1">SYSU A121-1</strain>
    </source>
</reference>
<evidence type="ECO:0000313" key="1">
    <source>
        <dbReference type="EMBL" id="NUB91030.1"/>
    </source>
</evidence>
<gene>
    <name evidence="1" type="ORF">HT576_08350</name>
</gene>
<comment type="caution">
    <text evidence="1">The sequence shown here is derived from an EMBL/GenBank/DDBJ whole genome shotgun (WGS) entry which is preliminary data.</text>
</comment>
<sequence length="83" mass="9639">MTSSDVPDLDLDRISPLGWRLLRVAAGYEQRAVEREVPELMQAHISMLESGNRSLSRSRRQTLLELYSEELSEEQIRAIVRHF</sequence>